<organism evidence="1 2">
    <name type="scientific">Tuber aestivum</name>
    <name type="common">summer truffle</name>
    <dbReference type="NCBI Taxonomy" id="59557"/>
    <lineage>
        <taxon>Eukaryota</taxon>
        <taxon>Fungi</taxon>
        <taxon>Dikarya</taxon>
        <taxon>Ascomycota</taxon>
        <taxon>Pezizomycotina</taxon>
        <taxon>Pezizomycetes</taxon>
        <taxon>Pezizales</taxon>
        <taxon>Tuberaceae</taxon>
        <taxon>Tuber</taxon>
    </lineage>
</organism>
<evidence type="ECO:0000313" key="1">
    <source>
        <dbReference type="EMBL" id="CUS10971.1"/>
    </source>
</evidence>
<name>A0A292PW02_9PEZI</name>
<reference evidence="1" key="1">
    <citation type="submission" date="2015-10" db="EMBL/GenBank/DDBJ databases">
        <authorList>
            <person name="Regsiter A."/>
            <person name="william w."/>
        </authorList>
    </citation>
    <scope>NUCLEOTIDE SEQUENCE</scope>
    <source>
        <strain evidence="1">Montdore</strain>
    </source>
</reference>
<accession>A0A292PW02</accession>
<protein>
    <submittedName>
        <fullName evidence="1">Uncharacterized protein</fullName>
    </submittedName>
</protein>
<gene>
    <name evidence="1" type="ORF">GSTUAT00004934001</name>
</gene>
<proteinExistence type="predicted"/>
<dbReference type="EMBL" id="LN891035">
    <property type="protein sequence ID" value="CUS10971.1"/>
    <property type="molecule type" value="Genomic_DNA"/>
</dbReference>
<dbReference type="Proteomes" id="UP001412239">
    <property type="component" value="Unassembled WGS sequence"/>
</dbReference>
<evidence type="ECO:0000313" key="2">
    <source>
        <dbReference type="Proteomes" id="UP001412239"/>
    </source>
</evidence>
<sequence>MPPIAAPGPVGPCAVTNVVLRSNLGPGVAAATNSKPARTESKDIVLFIQCEEKSINTSHILPQHPFAIGSSLPRSDQEPPSKPILIEVLLKTLPIIALFLTLTHAVALANPFTEPDTNDLEKRACDNDGCKCDPSYSAGLYCGHCLAVKSCQSGACLDNVYQCGRGGKCCNYGVRTSCKNDNGPGC</sequence>
<keyword evidence="2" id="KW-1185">Reference proteome</keyword>
<dbReference type="AlphaFoldDB" id="A0A292PW02"/>